<dbReference type="GO" id="GO:0003700">
    <property type="term" value="F:DNA-binding transcription factor activity"/>
    <property type="evidence" value="ECO:0007669"/>
    <property type="project" value="InterPro"/>
</dbReference>
<dbReference type="InterPro" id="IPR039422">
    <property type="entry name" value="MarR/SlyA-like"/>
</dbReference>
<dbReference type="AlphaFoldDB" id="A0A366DR17"/>
<dbReference type="InterPro" id="IPR036388">
    <property type="entry name" value="WH-like_DNA-bd_sf"/>
</dbReference>
<keyword evidence="3" id="KW-1185">Reference proteome</keyword>
<evidence type="ECO:0000259" key="1">
    <source>
        <dbReference type="SMART" id="SM00347"/>
    </source>
</evidence>
<keyword evidence="2" id="KW-0238">DNA-binding</keyword>
<evidence type="ECO:0000313" key="2">
    <source>
        <dbReference type="EMBL" id="RBO91724.1"/>
    </source>
</evidence>
<sequence length="169" mass="17714">MTSGKARTETLNSLLRELRTQAVRTVVFHSAVAARLGITITDLSCLNMLSMDGPSTPGELARRIGITNGGAVTAMVDRLERAGYVRRERDPGDRRRVRVELVAERAAAAVTPLFAGLGAGVAGELDRRDDAELARLLEFVGALNGVLGAAAAALRDGTAPAPPGERAGQ</sequence>
<dbReference type="GO" id="GO:0003677">
    <property type="term" value="F:DNA binding"/>
    <property type="evidence" value="ECO:0007669"/>
    <property type="project" value="UniProtKB-KW"/>
</dbReference>
<dbReference type="RefSeq" id="WP_113975115.1">
    <property type="nucleotide sequence ID" value="NZ_CP107943.1"/>
</dbReference>
<dbReference type="SMART" id="SM00347">
    <property type="entry name" value="HTH_MARR"/>
    <property type="match status" value="1"/>
</dbReference>
<dbReference type="OrthoDB" id="162531at2"/>
<comment type="caution">
    <text evidence="2">The sequence shown here is derived from an EMBL/GenBank/DDBJ whole genome shotgun (WGS) entry which is preliminary data.</text>
</comment>
<dbReference type="Proteomes" id="UP000252586">
    <property type="component" value="Unassembled WGS sequence"/>
</dbReference>
<accession>A0A366DR17</accession>
<protein>
    <submittedName>
        <fullName evidence="2">DNA-binding MarR family transcriptional regulator</fullName>
    </submittedName>
</protein>
<feature type="domain" description="HTH marR-type" evidence="1">
    <location>
        <begin position="31"/>
        <end position="133"/>
    </location>
</feature>
<name>A0A366DR17_9NOCA</name>
<dbReference type="PANTHER" id="PTHR33164">
    <property type="entry name" value="TRANSCRIPTIONAL REGULATOR, MARR FAMILY"/>
    <property type="match status" value="1"/>
</dbReference>
<dbReference type="SUPFAM" id="SSF46785">
    <property type="entry name" value="Winged helix' DNA-binding domain"/>
    <property type="match status" value="1"/>
</dbReference>
<proteinExistence type="predicted"/>
<dbReference type="PANTHER" id="PTHR33164:SF106">
    <property type="entry name" value="TRANSCRIPTIONAL REGULATORY PROTEIN"/>
    <property type="match status" value="1"/>
</dbReference>
<dbReference type="CDD" id="cd00090">
    <property type="entry name" value="HTH_ARSR"/>
    <property type="match status" value="1"/>
</dbReference>
<evidence type="ECO:0000313" key="3">
    <source>
        <dbReference type="Proteomes" id="UP000252586"/>
    </source>
</evidence>
<dbReference type="EMBL" id="QNRE01000004">
    <property type="protein sequence ID" value="RBO91724.1"/>
    <property type="molecule type" value="Genomic_DNA"/>
</dbReference>
<dbReference type="InterPro" id="IPR000835">
    <property type="entry name" value="HTH_MarR-typ"/>
</dbReference>
<dbReference type="GO" id="GO:0006950">
    <property type="term" value="P:response to stress"/>
    <property type="evidence" value="ECO:0007669"/>
    <property type="project" value="TreeGrafter"/>
</dbReference>
<dbReference type="Gene3D" id="1.10.10.10">
    <property type="entry name" value="Winged helix-like DNA-binding domain superfamily/Winged helix DNA-binding domain"/>
    <property type="match status" value="1"/>
</dbReference>
<reference evidence="2 3" key="1">
    <citation type="submission" date="2018-06" db="EMBL/GenBank/DDBJ databases">
        <title>Genomic Encyclopedia of Type Strains, Phase IV (KMG-IV): sequencing the most valuable type-strain genomes for metagenomic binning, comparative biology and taxonomic classification.</title>
        <authorList>
            <person name="Goeker M."/>
        </authorList>
    </citation>
    <scope>NUCLEOTIDE SEQUENCE [LARGE SCALE GENOMIC DNA]</scope>
    <source>
        <strain evidence="2 3">DSM 44599</strain>
    </source>
</reference>
<dbReference type="InterPro" id="IPR011991">
    <property type="entry name" value="ArsR-like_HTH"/>
</dbReference>
<organism evidence="2 3">
    <name type="scientific">Nocardia puris</name>
    <dbReference type="NCBI Taxonomy" id="208602"/>
    <lineage>
        <taxon>Bacteria</taxon>
        <taxon>Bacillati</taxon>
        <taxon>Actinomycetota</taxon>
        <taxon>Actinomycetes</taxon>
        <taxon>Mycobacteriales</taxon>
        <taxon>Nocardiaceae</taxon>
        <taxon>Nocardia</taxon>
    </lineage>
</organism>
<gene>
    <name evidence="2" type="ORF">DFR74_104431</name>
</gene>
<dbReference type="InterPro" id="IPR036390">
    <property type="entry name" value="WH_DNA-bd_sf"/>
</dbReference>
<dbReference type="Pfam" id="PF12802">
    <property type="entry name" value="MarR_2"/>
    <property type="match status" value="1"/>
</dbReference>